<reference evidence="1 2" key="1">
    <citation type="submission" date="2016-10" db="EMBL/GenBank/DDBJ databases">
        <authorList>
            <person name="de Groot N.N."/>
        </authorList>
    </citation>
    <scope>NUCLEOTIDE SEQUENCE [LARGE SCALE GENOMIC DNA]</scope>
    <source>
        <strain evidence="1 2">DSM 25294</strain>
    </source>
</reference>
<dbReference type="STRING" id="571298.SAMN04488026_11516"/>
<organism evidence="1 2">
    <name type="scientific">Aliiruegeria lutimaris</name>
    <dbReference type="NCBI Taxonomy" id="571298"/>
    <lineage>
        <taxon>Bacteria</taxon>
        <taxon>Pseudomonadati</taxon>
        <taxon>Pseudomonadota</taxon>
        <taxon>Alphaproteobacteria</taxon>
        <taxon>Rhodobacterales</taxon>
        <taxon>Roseobacteraceae</taxon>
        <taxon>Aliiruegeria</taxon>
    </lineage>
</organism>
<evidence type="ECO:0000313" key="2">
    <source>
        <dbReference type="Proteomes" id="UP000199382"/>
    </source>
</evidence>
<gene>
    <name evidence="1" type="ORF">SAMN04488026_11516</name>
</gene>
<proteinExistence type="predicted"/>
<dbReference type="SUPFAM" id="SSF46689">
    <property type="entry name" value="Homeodomain-like"/>
    <property type="match status" value="1"/>
</dbReference>
<dbReference type="EMBL" id="FNEK01000151">
    <property type="protein sequence ID" value="SDM03543.1"/>
    <property type="molecule type" value="Genomic_DNA"/>
</dbReference>
<accession>A0A1G9PY04</accession>
<sequence length="146" mass="15459">MVGRSKVTASPEARRSLEVLSCSCDRGEADRARAVLLTLDGWTAGRIAQAFGVREDTVRQWRSDFMAGGAEGLKARRAAGPAPAKSEAALRVAAPLLAAPAADRPNWTLSRLAAEIERCEGLSISRSQLSKALKKGALSTNGRGTR</sequence>
<dbReference type="AlphaFoldDB" id="A0A1G9PY04"/>
<dbReference type="RefSeq" id="WP_093165068.1">
    <property type="nucleotide sequence ID" value="NZ_FNEK01000151.1"/>
</dbReference>
<name>A0A1G9PY04_9RHOB</name>
<dbReference type="OrthoDB" id="8019295at2"/>
<keyword evidence="2" id="KW-1185">Reference proteome</keyword>
<evidence type="ECO:0000313" key="1">
    <source>
        <dbReference type="EMBL" id="SDM03543.1"/>
    </source>
</evidence>
<dbReference type="Proteomes" id="UP000199382">
    <property type="component" value="Unassembled WGS sequence"/>
</dbReference>
<protein>
    <submittedName>
        <fullName evidence="1">Transposase</fullName>
    </submittedName>
</protein>
<dbReference type="Pfam" id="PF13384">
    <property type="entry name" value="HTH_23"/>
    <property type="match status" value="1"/>
</dbReference>
<dbReference type="InterPro" id="IPR009057">
    <property type="entry name" value="Homeodomain-like_sf"/>
</dbReference>